<dbReference type="GO" id="GO:0035721">
    <property type="term" value="P:intraciliary retrograde transport"/>
    <property type="evidence" value="ECO:0007669"/>
    <property type="project" value="TreeGrafter"/>
</dbReference>
<dbReference type="SUPFAM" id="SSF50969">
    <property type="entry name" value="YVTN repeat-like/Quinoprotein amine dehydrogenase"/>
    <property type="match status" value="1"/>
</dbReference>
<proteinExistence type="predicted"/>
<evidence type="ECO:0000256" key="7">
    <source>
        <dbReference type="PROSITE-ProRule" id="PRU00221"/>
    </source>
</evidence>
<dbReference type="InterPro" id="IPR056153">
    <property type="entry name" value="Beta-prop_IFT122_1st"/>
</dbReference>
<dbReference type="Proteomes" id="UP000094527">
    <property type="component" value="Unassembled WGS sequence"/>
</dbReference>
<dbReference type="Pfam" id="PF23381">
    <property type="entry name" value="Beta-prop_IFT122_1st"/>
    <property type="match status" value="1"/>
</dbReference>
<evidence type="ECO:0000256" key="4">
    <source>
        <dbReference type="ARBA" id="ARBA00022737"/>
    </source>
</evidence>
<evidence type="ECO:0000259" key="9">
    <source>
        <dbReference type="Pfam" id="PF23381"/>
    </source>
</evidence>
<comment type="subcellular location">
    <subcellularLocation>
        <location evidence="1">Cell projection</location>
        <location evidence="1">Cilium</location>
    </subcellularLocation>
</comment>
<keyword evidence="4" id="KW-0677">Repeat</keyword>
<dbReference type="InterPro" id="IPR001680">
    <property type="entry name" value="WD40_rpt"/>
</dbReference>
<dbReference type="OMA" id="PAKINAC"/>
<accession>A0A1D2NDZ9</accession>
<dbReference type="STRING" id="48709.A0A1D2NDZ9"/>
<evidence type="ECO:0000313" key="10">
    <source>
        <dbReference type="EMBL" id="ODN03325.1"/>
    </source>
</evidence>
<protein>
    <recommendedName>
        <fullName evidence="2">Intraflagellar transport protein 122 homolog</fullName>
    </recommendedName>
</protein>
<dbReference type="InterPro" id="IPR039857">
    <property type="entry name" value="Ift122/121"/>
</dbReference>
<feature type="domain" description="IFT122 first beta-propeller" evidence="9">
    <location>
        <begin position="15"/>
        <end position="191"/>
    </location>
</feature>
<comment type="caution">
    <text evidence="10">The sequence shown here is derived from an EMBL/GenBank/DDBJ whole genome shotgun (WGS) entry which is preliminary data.</text>
</comment>
<dbReference type="OrthoDB" id="10255582at2759"/>
<dbReference type="GO" id="GO:0097730">
    <property type="term" value="C:non-motile cilium"/>
    <property type="evidence" value="ECO:0007669"/>
    <property type="project" value="TreeGrafter"/>
</dbReference>
<evidence type="ECO:0000256" key="6">
    <source>
        <dbReference type="ARBA" id="ARBA00023273"/>
    </source>
</evidence>
<dbReference type="PROSITE" id="PS50082">
    <property type="entry name" value="WD_REPEATS_2"/>
    <property type="match status" value="1"/>
</dbReference>
<evidence type="ECO:0000256" key="1">
    <source>
        <dbReference type="ARBA" id="ARBA00004138"/>
    </source>
</evidence>
<dbReference type="PROSITE" id="PS50294">
    <property type="entry name" value="WD_REPEATS_REGION"/>
    <property type="match status" value="1"/>
</dbReference>
<evidence type="ECO:0000259" key="8">
    <source>
        <dbReference type="Pfam" id="PF23377"/>
    </source>
</evidence>
<dbReference type="GO" id="GO:0061512">
    <property type="term" value="P:protein localization to cilium"/>
    <property type="evidence" value="ECO:0007669"/>
    <property type="project" value="TreeGrafter"/>
</dbReference>
<dbReference type="PANTHER" id="PTHR12764:SF4">
    <property type="entry name" value="INTRAFLAGELLAR TRANSPORT PROTEIN 122 HOMOLOG"/>
    <property type="match status" value="1"/>
</dbReference>
<dbReference type="InterPro" id="IPR011044">
    <property type="entry name" value="Quino_amine_DH_bsu"/>
</dbReference>
<reference evidence="10 11" key="1">
    <citation type="journal article" date="2016" name="Genome Biol. Evol.">
        <title>Gene Family Evolution Reflects Adaptation to Soil Environmental Stressors in the Genome of the Collembolan Orchesella cincta.</title>
        <authorList>
            <person name="Faddeeva-Vakhrusheva A."/>
            <person name="Derks M.F."/>
            <person name="Anvar S.Y."/>
            <person name="Agamennone V."/>
            <person name="Suring W."/>
            <person name="Smit S."/>
            <person name="van Straalen N.M."/>
            <person name="Roelofs D."/>
        </authorList>
    </citation>
    <scope>NUCLEOTIDE SEQUENCE [LARGE SCALE GENOMIC DNA]</scope>
    <source>
        <tissue evidence="10">Mixed pool</tissue>
    </source>
</reference>
<dbReference type="Pfam" id="PF25143">
    <property type="entry name" value="Zn_ribbon_IFT122_C"/>
    <property type="match status" value="1"/>
</dbReference>
<dbReference type="InterPro" id="IPR056152">
    <property type="entry name" value="Beta-prop_IFT122_2nd"/>
</dbReference>
<dbReference type="Gene3D" id="2.130.10.10">
    <property type="entry name" value="YVTN repeat-like/Quinoprotein amine dehydrogenase"/>
    <property type="match status" value="2"/>
</dbReference>
<name>A0A1D2NDZ9_ORCCI</name>
<sequence length="772" mass="87005">MRTTTVWVEKVNLPDNGDNCVYDACFSPDGTQLIAAVGLRILVINVAEGAIVQSLKGHKSTVYCVAYSNDGKRFASGGGDKNVVIWSDTLQGTLKYVHGESIQCLAFNPTNTLLASCAVNDFGIWSPDKKSVDKHKVPAKINACCWTTDGTLLAIGLGNGTVSIRKKNGSEQCRIERPGGALSPVWGVSWGKAPEDGQDMLCVVDWGQTLSFYSAAGKPIVGTQGGVLTYYDVQLLVVHALYKSLYAYRMNMTDVMVQNLLKDVRVRIKCRDVVKKLAIFKDSLAIQFVDRVLIYQRDSKSEEFKYHLRDKINHSFECSLLVMCTENLILCQEKKLQCYSFNGIRQKEWLLDSHIRYIRSVGGMRGKEVLVAGLKNGQVVKIFLDNPFPVDVVKVPQSVRCVDLNLLHTKIAVVDESSTLFVYDLITKDLLFQEPSAVSVFWNAYYDDLLSYSGFGVLNIKASVFPIYQQKMADKVQDIKGQKSFLAEVYAYQGRFNEAARLFKENGEEDKAVSMYADLRMFDLAQEYLTEGESNNRSNLLKRKAEWAVKINEPRAAAEMYLVAGEKEKAIEIMGQNGWTDMMEDVEIAEQMLENFYLHQKKGSMYYAFNSVYRYTAFKLARNVLERLKGLMVSEPLRDGLCLLTLASRGDKFHDKVLPVVEFQPEEGISDEEAVGLIGANKQIAQEQNDKAYLRTLEPTETIVCKWPPPLRYKFYRNLIPEMNISQCQACFQLFHTDDFVLQVLQKGHCPFCRSPDAMGKRNEPGDGKDDL</sequence>
<dbReference type="InterPro" id="IPR015943">
    <property type="entry name" value="WD40/YVTN_repeat-like_dom_sf"/>
</dbReference>
<dbReference type="GO" id="GO:0030991">
    <property type="term" value="C:intraciliary transport particle A"/>
    <property type="evidence" value="ECO:0007669"/>
    <property type="project" value="TreeGrafter"/>
</dbReference>
<dbReference type="PANTHER" id="PTHR12764">
    <property type="entry name" value="WD REPEAT DOMAIN-RELATED"/>
    <property type="match status" value="1"/>
</dbReference>
<dbReference type="AlphaFoldDB" id="A0A1D2NDZ9"/>
<organism evidence="10 11">
    <name type="scientific">Orchesella cincta</name>
    <name type="common">Springtail</name>
    <name type="synonym">Podura cincta</name>
    <dbReference type="NCBI Taxonomy" id="48709"/>
    <lineage>
        <taxon>Eukaryota</taxon>
        <taxon>Metazoa</taxon>
        <taxon>Ecdysozoa</taxon>
        <taxon>Arthropoda</taxon>
        <taxon>Hexapoda</taxon>
        <taxon>Collembola</taxon>
        <taxon>Entomobryomorpha</taxon>
        <taxon>Entomobryoidea</taxon>
        <taxon>Orchesellidae</taxon>
        <taxon>Orchesellinae</taxon>
        <taxon>Orchesella</taxon>
    </lineage>
</organism>
<keyword evidence="5" id="KW-0969">Cilium</keyword>
<gene>
    <name evidence="10" type="ORF">Ocin01_03324</name>
</gene>
<keyword evidence="11" id="KW-1185">Reference proteome</keyword>
<evidence type="ECO:0000256" key="5">
    <source>
        <dbReference type="ARBA" id="ARBA00023069"/>
    </source>
</evidence>
<dbReference type="SMART" id="SM00320">
    <property type="entry name" value="WD40"/>
    <property type="match status" value="5"/>
</dbReference>
<evidence type="ECO:0000313" key="11">
    <source>
        <dbReference type="Proteomes" id="UP000094527"/>
    </source>
</evidence>
<keyword evidence="6" id="KW-0966">Cell projection</keyword>
<dbReference type="Pfam" id="PF23377">
    <property type="entry name" value="Beta-prop_IFT122_2nd"/>
    <property type="match status" value="1"/>
</dbReference>
<feature type="repeat" description="WD" evidence="7">
    <location>
        <begin position="55"/>
        <end position="87"/>
    </location>
</feature>
<feature type="domain" description="IFT122 second beta-propeller" evidence="8">
    <location>
        <begin position="239"/>
        <end position="487"/>
    </location>
</feature>
<dbReference type="GO" id="GO:1905515">
    <property type="term" value="P:non-motile cilium assembly"/>
    <property type="evidence" value="ECO:0007669"/>
    <property type="project" value="TreeGrafter"/>
</dbReference>
<evidence type="ECO:0000256" key="2">
    <source>
        <dbReference type="ARBA" id="ARBA00019442"/>
    </source>
</evidence>
<keyword evidence="3 7" id="KW-0853">WD repeat</keyword>
<dbReference type="EMBL" id="LJIJ01000077">
    <property type="protein sequence ID" value="ODN03325.1"/>
    <property type="molecule type" value="Genomic_DNA"/>
</dbReference>
<evidence type="ECO:0000256" key="3">
    <source>
        <dbReference type="ARBA" id="ARBA00022574"/>
    </source>
</evidence>